<evidence type="ECO:0000313" key="8">
    <source>
        <dbReference type="EMBL" id="MBM6500274.1"/>
    </source>
</evidence>
<dbReference type="Pfam" id="PF03441">
    <property type="entry name" value="FAD_binding_7"/>
    <property type="match status" value="1"/>
</dbReference>
<reference evidence="8 9" key="1">
    <citation type="submission" date="2021-02" db="EMBL/GenBank/DDBJ databases">
        <authorList>
            <person name="Jung H.S."/>
            <person name="Chun B.H."/>
            <person name="Jeon C.O."/>
        </authorList>
    </citation>
    <scope>NUCLEOTIDE SEQUENCE [LARGE SCALE GENOMIC DNA]</scope>
    <source>
        <strain evidence="8 9">LMG 25203</strain>
    </source>
</reference>
<evidence type="ECO:0000313" key="9">
    <source>
        <dbReference type="Proteomes" id="UP000759529"/>
    </source>
</evidence>
<evidence type="ECO:0000256" key="6">
    <source>
        <dbReference type="RuleBase" id="RU367151"/>
    </source>
</evidence>
<evidence type="ECO:0000256" key="1">
    <source>
        <dbReference type="ARBA" id="ARBA00005862"/>
    </source>
</evidence>
<dbReference type="InterPro" id="IPR014133">
    <property type="entry name" value="Cry_DASH"/>
</dbReference>
<gene>
    <name evidence="8" type="ORF">H9X54_013330</name>
</gene>
<comment type="cofactor">
    <cofactor evidence="6">
        <name>(6R)-5,10-methylene-5,6,7,8-tetrahydrofolate</name>
        <dbReference type="ChEBI" id="CHEBI:15636"/>
    </cofactor>
    <text evidence="6">Binds 1 5,10-methenyltetrahydrofolate (MTHF) per subunit.</text>
</comment>
<dbReference type="InterPro" id="IPR005101">
    <property type="entry name" value="Cryptochr/Photolyase_FAD-bd"/>
</dbReference>
<dbReference type="NCBIfam" id="TIGR02765">
    <property type="entry name" value="crypto_DASH"/>
    <property type="match status" value="1"/>
</dbReference>
<keyword evidence="9" id="KW-1185">Reference proteome</keyword>
<dbReference type="InterPro" id="IPR006050">
    <property type="entry name" value="DNA_photolyase_N"/>
</dbReference>
<keyword evidence="3 6" id="KW-0285">Flavoprotein</keyword>
<protein>
    <recommendedName>
        <fullName evidence="2 6">Cryptochrome DASH</fullName>
    </recommendedName>
</protein>
<evidence type="ECO:0000256" key="5">
    <source>
        <dbReference type="ARBA" id="ARBA00022991"/>
    </source>
</evidence>
<name>A0ABS2CZF5_9FLAO</name>
<dbReference type="PROSITE" id="PS51645">
    <property type="entry name" value="PHR_CRY_ALPHA_BETA"/>
    <property type="match status" value="1"/>
</dbReference>
<evidence type="ECO:0000256" key="3">
    <source>
        <dbReference type="ARBA" id="ARBA00022630"/>
    </source>
</evidence>
<dbReference type="RefSeq" id="WP_187656627.1">
    <property type="nucleotide sequence ID" value="NZ_JACSOD020000501.1"/>
</dbReference>
<evidence type="ECO:0000256" key="2">
    <source>
        <dbReference type="ARBA" id="ARBA00017881"/>
    </source>
</evidence>
<evidence type="ECO:0000256" key="4">
    <source>
        <dbReference type="ARBA" id="ARBA00022827"/>
    </source>
</evidence>
<dbReference type="Gene3D" id="1.10.579.10">
    <property type="entry name" value="DNA Cyclobutane Dipyrimidine Photolyase, subunit A, domain 3"/>
    <property type="match status" value="1"/>
</dbReference>
<comment type="cofactor">
    <cofactor evidence="6">
        <name>FAD</name>
        <dbReference type="ChEBI" id="CHEBI:57692"/>
    </cofactor>
    <text evidence="6">Binds 1 FAD per subunit.</text>
</comment>
<comment type="function">
    <text evidence="6">May have a photoreceptor function.</text>
</comment>
<comment type="similarity">
    <text evidence="1 6">Belongs to the DNA photolyase class-1 family.</text>
</comment>
<dbReference type="SUPFAM" id="SSF48173">
    <property type="entry name" value="Cryptochrome/photolyase FAD-binding domain"/>
    <property type="match status" value="1"/>
</dbReference>
<dbReference type="PANTHER" id="PTHR11455:SF22">
    <property type="entry name" value="CRYPTOCHROME DASH"/>
    <property type="match status" value="1"/>
</dbReference>
<feature type="domain" description="Photolyase/cryptochrome alpha/beta" evidence="7">
    <location>
        <begin position="2"/>
        <end position="136"/>
    </location>
</feature>
<comment type="caution">
    <text evidence="8">The sequence shown here is derived from an EMBL/GenBank/DDBJ whole genome shotgun (WGS) entry which is preliminary data.</text>
</comment>
<dbReference type="EMBL" id="JACSOD020000501">
    <property type="protein sequence ID" value="MBM6500274.1"/>
    <property type="molecule type" value="Genomic_DNA"/>
</dbReference>
<dbReference type="Proteomes" id="UP000759529">
    <property type="component" value="Unassembled WGS sequence"/>
</dbReference>
<proteinExistence type="inferred from homology"/>
<keyword evidence="5 6" id="KW-0157">Chromophore</keyword>
<dbReference type="SUPFAM" id="SSF52425">
    <property type="entry name" value="Cryptochrome/photolyase, N-terminal domain"/>
    <property type="match status" value="1"/>
</dbReference>
<organism evidence="8 9">
    <name type="scientific">Flavobacterium macrobrachii</name>
    <dbReference type="NCBI Taxonomy" id="591204"/>
    <lineage>
        <taxon>Bacteria</taxon>
        <taxon>Pseudomonadati</taxon>
        <taxon>Bacteroidota</taxon>
        <taxon>Flavobacteriia</taxon>
        <taxon>Flavobacteriales</taxon>
        <taxon>Flavobacteriaceae</taxon>
        <taxon>Flavobacterium</taxon>
    </lineage>
</organism>
<dbReference type="InterPro" id="IPR036155">
    <property type="entry name" value="Crypto/Photolyase_N_sf"/>
</dbReference>
<keyword evidence="4 6" id="KW-0274">FAD</keyword>
<evidence type="ECO:0000259" key="7">
    <source>
        <dbReference type="PROSITE" id="PS51645"/>
    </source>
</evidence>
<dbReference type="InterPro" id="IPR002081">
    <property type="entry name" value="Cryptochrome/DNA_photolyase_1"/>
</dbReference>
<dbReference type="Pfam" id="PF00875">
    <property type="entry name" value="DNA_photolyase"/>
    <property type="match status" value="1"/>
</dbReference>
<dbReference type="PANTHER" id="PTHR11455">
    <property type="entry name" value="CRYPTOCHROME"/>
    <property type="match status" value="1"/>
</dbReference>
<dbReference type="PRINTS" id="PR00147">
    <property type="entry name" value="DNAPHOTLYASE"/>
</dbReference>
<dbReference type="Gene3D" id="3.40.50.620">
    <property type="entry name" value="HUPs"/>
    <property type="match status" value="1"/>
</dbReference>
<dbReference type="InterPro" id="IPR014729">
    <property type="entry name" value="Rossmann-like_a/b/a_fold"/>
</dbReference>
<sequence>MKTSIVWFKTDLRLHDNETLIKAISQSDEIIPVYCFDESNFVTTEFGFKKTGSFRAQFLLESLIDLDRNLRAKGSGLLIIKGRPEVEIPKIVQQYKATKVFAKKEVSYEEKQTEAKVQEELFKLKCELKIFSTSTLYHAEDLPFSIKDIPDVFTNFRKKTEKDAIIRAAFDAPKEIKSPEIEPLQLPTLKELGLNFEPIDSRAVLQFKGGETKAIARLNHYFFETKCISEYKETRNGLVGANYSSKFSAWLALGCISPRFIYDELKKYETQFEANESTYWLVFELLWRDYFRFMMKKYNSKFFQQSGIQDKGIIVNKHNTHQLQEWIDGKTGVDFVDANMKELKLTGFMSNRGRQNVASYLCNDLKLDWRFGAAHFEQQLIDYDVCSNWGNWAYLAGVGNDPRGNRYFNINKQSTDYDKNKKYRDLWLKS</sequence>
<dbReference type="InterPro" id="IPR036134">
    <property type="entry name" value="Crypto/Photolyase_FAD-like_sf"/>
</dbReference>
<dbReference type="Gene3D" id="1.25.40.80">
    <property type="match status" value="1"/>
</dbReference>
<accession>A0ABS2CZF5</accession>